<evidence type="ECO:0000313" key="5">
    <source>
        <dbReference type="EMBL" id="MEZ2738834.1"/>
    </source>
</evidence>
<dbReference type="Gene3D" id="3.30.70.270">
    <property type="match status" value="1"/>
</dbReference>
<dbReference type="Pfam" id="PF00990">
    <property type="entry name" value="GGDEF"/>
    <property type="match status" value="1"/>
</dbReference>
<comment type="caution">
    <text evidence="5">The sequence shown here is derived from an EMBL/GenBank/DDBJ whole genome shotgun (WGS) entry which is preliminary data.</text>
</comment>
<evidence type="ECO:0000259" key="4">
    <source>
        <dbReference type="PROSITE" id="PS50887"/>
    </source>
</evidence>
<dbReference type="NCBIfam" id="TIGR00254">
    <property type="entry name" value="GGDEF"/>
    <property type="match status" value="1"/>
</dbReference>
<feature type="domain" description="GGDEF" evidence="4">
    <location>
        <begin position="252"/>
        <end position="384"/>
    </location>
</feature>
<feature type="transmembrane region" description="Helical" evidence="3">
    <location>
        <begin position="125"/>
        <end position="141"/>
    </location>
</feature>
<dbReference type="Proteomes" id="UP001567350">
    <property type="component" value="Unassembled WGS sequence"/>
</dbReference>
<feature type="transmembrane region" description="Helical" evidence="3">
    <location>
        <begin position="69"/>
        <end position="89"/>
    </location>
</feature>
<feature type="transmembrane region" description="Helical" evidence="3">
    <location>
        <begin position="177"/>
        <end position="198"/>
    </location>
</feature>
<protein>
    <recommendedName>
        <fullName evidence="1">diguanylate cyclase</fullName>
        <ecNumber evidence="1">2.7.7.65</ecNumber>
    </recommendedName>
</protein>
<evidence type="ECO:0000256" key="1">
    <source>
        <dbReference type="ARBA" id="ARBA00012528"/>
    </source>
</evidence>
<dbReference type="PROSITE" id="PS50887">
    <property type="entry name" value="GGDEF"/>
    <property type="match status" value="1"/>
</dbReference>
<dbReference type="RefSeq" id="WP_370890764.1">
    <property type="nucleotide sequence ID" value="NZ_JBGJLR010000003.1"/>
</dbReference>
<feature type="transmembrane region" description="Helical" evidence="3">
    <location>
        <begin position="146"/>
        <end position="165"/>
    </location>
</feature>
<evidence type="ECO:0000256" key="2">
    <source>
        <dbReference type="ARBA" id="ARBA00034247"/>
    </source>
</evidence>
<reference evidence="5 6" key="1">
    <citation type="submission" date="2024-08" db="EMBL/GenBank/DDBJ databases">
        <authorList>
            <person name="Feng Z."/>
            <person name="Ronholm J."/>
        </authorList>
    </citation>
    <scope>NUCLEOTIDE SEQUENCE [LARGE SCALE GENOMIC DNA]</scope>
    <source>
        <strain evidence="5 6">4-AB0-8</strain>
    </source>
</reference>
<dbReference type="SMART" id="SM00267">
    <property type="entry name" value="GGDEF"/>
    <property type="match status" value="1"/>
</dbReference>
<dbReference type="InterPro" id="IPR050469">
    <property type="entry name" value="Diguanylate_Cyclase"/>
</dbReference>
<keyword evidence="6" id="KW-1185">Reference proteome</keyword>
<dbReference type="EC" id="2.7.7.65" evidence="1"/>
<dbReference type="InterPro" id="IPR043128">
    <property type="entry name" value="Rev_trsase/Diguanyl_cyclase"/>
</dbReference>
<organism evidence="5 6">
    <name type="scientific">Comamonas jiangduensis</name>
    <dbReference type="NCBI Taxonomy" id="1194168"/>
    <lineage>
        <taxon>Bacteria</taxon>
        <taxon>Pseudomonadati</taxon>
        <taxon>Pseudomonadota</taxon>
        <taxon>Betaproteobacteria</taxon>
        <taxon>Burkholderiales</taxon>
        <taxon>Comamonadaceae</taxon>
        <taxon>Comamonas</taxon>
    </lineage>
</organism>
<dbReference type="InterPro" id="IPR000160">
    <property type="entry name" value="GGDEF_dom"/>
</dbReference>
<dbReference type="CDD" id="cd01949">
    <property type="entry name" value="GGDEF"/>
    <property type="match status" value="1"/>
</dbReference>
<dbReference type="PANTHER" id="PTHR45138:SF9">
    <property type="entry name" value="DIGUANYLATE CYCLASE DGCM-RELATED"/>
    <property type="match status" value="1"/>
</dbReference>
<evidence type="ECO:0000313" key="6">
    <source>
        <dbReference type="Proteomes" id="UP001567350"/>
    </source>
</evidence>
<keyword evidence="3" id="KW-0812">Transmembrane</keyword>
<dbReference type="InterPro" id="IPR029787">
    <property type="entry name" value="Nucleotide_cyclase"/>
</dbReference>
<feature type="transmembrane region" description="Helical" evidence="3">
    <location>
        <begin position="101"/>
        <end position="119"/>
    </location>
</feature>
<dbReference type="PANTHER" id="PTHR45138">
    <property type="entry name" value="REGULATORY COMPONENTS OF SENSORY TRANSDUCTION SYSTEM"/>
    <property type="match status" value="1"/>
</dbReference>
<proteinExistence type="predicted"/>
<name>A0ABV4IAG0_9BURK</name>
<keyword evidence="3" id="KW-0472">Membrane</keyword>
<sequence length="404" mass="44151">MTESDAASSNPKDINLCTLSQRSIDWLFSADPTLRVRSSMAMLAVLLMLGGAGVMLWLGYTGLAPLQAMVWWSVVAVGGLTVMAALVRCGWSARWRDPSMTFQQILWAISCSAVAYVLAAEARGIVPGLLAVTMLFAALNLRAKQIVAVSLYALGAFSLAVLFIIQLDNSTEPALEIAYALVLVLMLTGCMLLSLRLYQLRGRLRKQRQELAVALKENRELASRDALTGLINRRHMRELLELEQRRCVRGVRTMLLAQMDIDHFKSINDTYGHGVGDMALKAFAQTVRDNIRNSDVLARWGGEEFVLLLSDTDVAGAMLTLQRVRAAVEGTTMPDAPPGLQMTVSIGLAEHMAGEMLEVTLDRADKALYSAKRAGRNQVRFGELAAPAGWTPRQAAALCEEDAL</sequence>
<evidence type="ECO:0000256" key="3">
    <source>
        <dbReference type="SAM" id="Phobius"/>
    </source>
</evidence>
<gene>
    <name evidence="5" type="ORF">ACBP88_05030</name>
</gene>
<dbReference type="SUPFAM" id="SSF55073">
    <property type="entry name" value="Nucleotide cyclase"/>
    <property type="match status" value="1"/>
</dbReference>
<keyword evidence="3" id="KW-1133">Transmembrane helix</keyword>
<comment type="catalytic activity">
    <reaction evidence="2">
        <text>2 GTP = 3',3'-c-di-GMP + 2 diphosphate</text>
        <dbReference type="Rhea" id="RHEA:24898"/>
        <dbReference type="ChEBI" id="CHEBI:33019"/>
        <dbReference type="ChEBI" id="CHEBI:37565"/>
        <dbReference type="ChEBI" id="CHEBI:58805"/>
        <dbReference type="EC" id="2.7.7.65"/>
    </reaction>
</comment>
<dbReference type="EMBL" id="JBGJLR010000003">
    <property type="protein sequence ID" value="MEZ2738834.1"/>
    <property type="molecule type" value="Genomic_DNA"/>
</dbReference>
<accession>A0ABV4IAG0</accession>
<feature type="transmembrane region" description="Helical" evidence="3">
    <location>
        <begin position="41"/>
        <end position="63"/>
    </location>
</feature>